<proteinExistence type="predicted"/>
<feature type="compositionally biased region" description="Acidic residues" evidence="1">
    <location>
        <begin position="115"/>
        <end position="133"/>
    </location>
</feature>
<evidence type="ECO:0000313" key="2">
    <source>
        <dbReference type="EMBL" id="ARF12515.1"/>
    </source>
</evidence>
<dbReference type="EMBL" id="KY684113">
    <property type="protein sequence ID" value="ARF12515.1"/>
    <property type="molecule type" value="Genomic_DNA"/>
</dbReference>
<accession>A0A1V0SLA2</accession>
<feature type="region of interest" description="Disordered" evidence="1">
    <location>
        <begin position="115"/>
        <end position="159"/>
    </location>
</feature>
<reference evidence="2" key="1">
    <citation type="journal article" date="2017" name="Science">
        <title>Giant viruses with an expanded complement of translation system components.</title>
        <authorList>
            <person name="Schulz F."/>
            <person name="Yutin N."/>
            <person name="Ivanova N.N."/>
            <person name="Ortega D.R."/>
            <person name="Lee T.K."/>
            <person name="Vierheilig J."/>
            <person name="Daims H."/>
            <person name="Horn M."/>
            <person name="Wagner M."/>
            <person name="Jensen G.J."/>
            <person name="Kyrpides N.C."/>
            <person name="Koonin E.V."/>
            <person name="Woyke T."/>
        </authorList>
    </citation>
    <scope>NUCLEOTIDE SEQUENCE</scope>
    <source>
        <strain evidence="2">KNV1</strain>
    </source>
</reference>
<gene>
    <name evidence="2" type="ORF">Klosneuvirus_6_77</name>
</gene>
<evidence type="ECO:0000256" key="1">
    <source>
        <dbReference type="SAM" id="MobiDB-lite"/>
    </source>
</evidence>
<name>A0A1V0SLA2_9VIRU</name>
<sequence>MEEIGFATFDPNTKNYVQSVIQKKDLEQFPGSLFTLITKTSGAFKTPYNDEIRAFIVSIDPKMLDHVAYFYKTKYWKNPHIRENKLSAIELDQITEYMNLPNDIEEAEDIEEECDDDDYDYYADISDSDEDWDPSLHDDRFDDDGLIDYGYDPNPYGHT</sequence>
<protein>
    <submittedName>
        <fullName evidence="2">Uncharacterized protein</fullName>
    </submittedName>
</protein>
<organism evidence="2">
    <name type="scientific">Klosneuvirus KNV1</name>
    <dbReference type="NCBI Taxonomy" id="1977640"/>
    <lineage>
        <taxon>Viruses</taxon>
        <taxon>Varidnaviria</taxon>
        <taxon>Bamfordvirae</taxon>
        <taxon>Nucleocytoviricota</taxon>
        <taxon>Megaviricetes</taxon>
        <taxon>Imitervirales</taxon>
        <taxon>Mimiviridae</taxon>
        <taxon>Klosneuvirinae</taxon>
        <taxon>Klosneuvirus</taxon>
    </lineage>
</organism>